<dbReference type="EMBL" id="BKZQ01000021">
    <property type="protein sequence ID" value="GER70482.1"/>
    <property type="molecule type" value="Genomic_DNA"/>
</dbReference>
<evidence type="ECO:0008006" key="3">
    <source>
        <dbReference type="Google" id="ProtNLM"/>
    </source>
</evidence>
<reference evidence="1 2" key="1">
    <citation type="submission" date="2019-09" db="EMBL/GenBank/DDBJ databases">
        <title>Draft genome sequence of Bacillus sp. JC-7.</title>
        <authorList>
            <person name="Tanaka N."/>
            <person name="Shiwa Y."/>
            <person name="Fujita N."/>
            <person name="Tanasupawat S."/>
        </authorList>
    </citation>
    <scope>NUCLEOTIDE SEQUENCE [LARGE SCALE GENOMIC DNA]</scope>
    <source>
        <strain evidence="1 2">JC-7</strain>
    </source>
</reference>
<accession>A0A5J4J6C8</accession>
<sequence length="156" mass="18302">MEKIFLMVLAFTFLVSGCNFNGPEHRDSKFALVKKTQPAPIRLSSHPESESISGQLRKDVLGFDSIYDVAIIEGPKQTLIAYKVRHLHRFKMKKIEKQLTAFLKKRYPRRSFIVSSDYKIFLETVRLQEDMDKHKITTEQAKKRFKEIIKLKQELT</sequence>
<dbReference type="AlphaFoldDB" id="A0A5J4J6C8"/>
<evidence type="ECO:0000313" key="1">
    <source>
        <dbReference type="EMBL" id="GER70482.1"/>
    </source>
</evidence>
<comment type="caution">
    <text evidence="1">The sequence shown here is derived from an EMBL/GenBank/DDBJ whole genome shotgun (WGS) entry which is preliminary data.</text>
</comment>
<dbReference type="RefSeq" id="WP_151679716.1">
    <property type="nucleotide sequence ID" value="NZ_BKZP01000018.1"/>
</dbReference>
<evidence type="ECO:0000313" key="2">
    <source>
        <dbReference type="Proteomes" id="UP000391919"/>
    </source>
</evidence>
<gene>
    <name evidence="1" type="ORF">BpJC7_17850</name>
</gene>
<organism evidence="1 2">
    <name type="scientific">Weizmannia acidilactici</name>
    <dbReference type="NCBI Taxonomy" id="2607726"/>
    <lineage>
        <taxon>Bacteria</taxon>
        <taxon>Bacillati</taxon>
        <taxon>Bacillota</taxon>
        <taxon>Bacilli</taxon>
        <taxon>Bacillales</taxon>
        <taxon>Bacillaceae</taxon>
        <taxon>Heyndrickxia</taxon>
    </lineage>
</organism>
<name>A0A5J4J6C8_9BACI</name>
<dbReference type="Proteomes" id="UP000391919">
    <property type="component" value="Unassembled WGS sequence"/>
</dbReference>
<protein>
    <recommendedName>
        <fullName evidence="3">Sporulation protein</fullName>
    </recommendedName>
</protein>
<proteinExistence type="predicted"/>
<dbReference type="PROSITE" id="PS51257">
    <property type="entry name" value="PROKAR_LIPOPROTEIN"/>
    <property type="match status" value="1"/>
</dbReference>
<keyword evidence="2" id="KW-1185">Reference proteome</keyword>